<sequence length="139" mass="16159">MRKKNSLFAITHDGKKMTCGYYSTFRTALFDGLVPYEYLVYLFDSLPYKEEKNFDYTSYLPWAEGIREKSRSIFPISLRIEKASSCLFHYTGYDSPFLERIFSEAYPSSYQTHCKLSLYLDCASDSTALSTFRSSLCLL</sequence>
<accession>A0A7M1XK69</accession>
<evidence type="ECO:0008006" key="3">
    <source>
        <dbReference type="Google" id="ProtNLM"/>
    </source>
</evidence>
<evidence type="ECO:0000313" key="2">
    <source>
        <dbReference type="Proteomes" id="UP000593591"/>
    </source>
</evidence>
<dbReference type="EMBL" id="CP031517">
    <property type="protein sequence ID" value="QOS39395.1"/>
    <property type="molecule type" value="Genomic_DNA"/>
</dbReference>
<organism evidence="1 2">
    <name type="scientific">Treponema rectale</name>
    <dbReference type="NCBI Taxonomy" id="744512"/>
    <lineage>
        <taxon>Bacteria</taxon>
        <taxon>Pseudomonadati</taxon>
        <taxon>Spirochaetota</taxon>
        <taxon>Spirochaetia</taxon>
        <taxon>Spirochaetales</taxon>
        <taxon>Treponemataceae</taxon>
        <taxon>Treponema</taxon>
    </lineage>
</organism>
<dbReference type="AlphaFoldDB" id="A0A7M1XK69"/>
<reference evidence="1 2" key="1">
    <citation type="submission" date="2018-08" db="EMBL/GenBank/DDBJ databases">
        <title>The first complete genome of Treponema rectale (CHPAT), a commensal spirochete of the bovine rectum.</title>
        <authorList>
            <person name="Staton G.J."/>
            <person name="Clegg S.R."/>
            <person name="Carter S.D."/>
            <person name="Radford A.D."/>
            <person name="Darby A."/>
            <person name="Hall N."/>
            <person name="Birtles R.J."/>
            <person name="Evans N.J."/>
        </authorList>
    </citation>
    <scope>NUCLEOTIDE SEQUENCE [LARGE SCALE GENOMIC DNA]</scope>
    <source>
        <strain evidence="1 2">CHPA</strain>
    </source>
</reference>
<protein>
    <recommendedName>
        <fullName evidence="3">IS66 C-terminal element</fullName>
    </recommendedName>
</protein>
<dbReference type="Proteomes" id="UP000593591">
    <property type="component" value="Chromosome"/>
</dbReference>
<name>A0A7M1XK69_9SPIR</name>
<proteinExistence type="predicted"/>
<gene>
    <name evidence="1" type="ORF">DYE49_02555</name>
</gene>
<evidence type="ECO:0000313" key="1">
    <source>
        <dbReference type="EMBL" id="QOS39395.1"/>
    </source>
</evidence>
<dbReference type="KEGG" id="trc:DYE49_02555"/>